<evidence type="ECO:0000256" key="1">
    <source>
        <dbReference type="SAM" id="Phobius"/>
    </source>
</evidence>
<organism evidence="2 3">
    <name type="scientific">Candidozyma pseudohaemuli</name>
    <dbReference type="NCBI Taxonomy" id="418784"/>
    <lineage>
        <taxon>Eukaryota</taxon>
        <taxon>Fungi</taxon>
        <taxon>Dikarya</taxon>
        <taxon>Ascomycota</taxon>
        <taxon>Saccharomycotina</taxon>
        <taxon>Pichiomycetes</taxon>
        <taxon>Metschnikowiaceae</taxon>
        <taxon>Candidozyma</taxon>
    </lineage>
</organism>
<proteinExistence type="predicted"/>
<sequence>MDGLINEKKTAQFVPPFYKNASKLLRFVHYTVCALLPVLFLLVLTDNEQPFYGTKDRDELRMLGMFLFSLVSWRISNKFGVKNSALLGLFFWSGLILVRFALCKAGVTFMGTALSLLTVLFKQTTLIALGRLALWNVPHLHFLVWFYGLSLLPRVKLGNKYLLDAFGQNLLLPCFCGVFWFDLLFWLKPDWIQPVNEGHF</sequence>
<keyword evidence="1" id="KW-0812">Transmembrane</keyword>
<dbReference type="AlphaFoldDB" id="A0A2P7YWN8"/>
<dbReference type="Proteomes" id="UP000241107">
    <property type="component" value="Unassembled WGS sequence"/>
</dbReference>
<dbReference type="RefSeq" id="XP_024715085.1">
    <property type="nucleotide sequence ID" value="XM_024855486.1"/>
</dbReference>
<evidence type="ECO:0000313" key="3">
    <source>
        <dbReference type="Proteomes" id="UP000241107"/>
    </source>
</evidence>
<feature type="transmembrane region" description="Helical" evidence="1">
    <location>
        <begin position="59"/>
        <end position="76"/>
    </location>
</feature>
<dbReference type="EMBL" id="PYFQ01000001">
    <property type="protein sequence ID" value="PSK40386.1"/>
    <property type="molecule type" value="Genomic_DNA"/>
</dbReference>
<keyword evidence="3" id="KW-1185">Reference proteome</keyword>
<reference evidence="2 3" key="1">
    <citation type="submission" date="2018-03" db="EMBL/GenBank/DDBJ databases">
        <title>Candida pseudohaemulonii genome assembly and annotation.</title>
        <authorList>
            <person name="Munoz J.F."/>
            <person name="Gade L.G."/>
            <person name="Chow N.A."/>
            <person name="Litvintseva A.P."/>
            <person name="Loparev V.N."/>
            <person name="Cuomo C.A."/>
        </authorList>
    </citation>
    <scope>NUCLEOTIDE SEQUENCE [LARGE SCALE GENOMIC DNA]</scope>
    <source>
        <strain evidence="2 3">B12108</strain>
    </source>
</reference>
<feature type="transmembrane region" description="Helical" evidence="1">
    <location>
        <begin position="96"/>
        <end position="120"/>
    </location>
</feature>
<accession>A0A2P7YWN8</accession>
<comment type="caution">
    <text evidence="2">The sequence shown here is derived from an EMBL/GenBank/DDBJ whole genome shotgun (WGS) entry which is preliminary data.</text>
</comment>
<gene>
    <name evidence="2" type="ORF">C7M61_000021</name>
</gene>
<protein>
    <submittedName>
        <fullName evidence="2">Uncharacterized protein</fullName>
    </submittedName>
</protein>
<feature type="transmembrane region" description="Helical" evidence="1">
    <location>
        <begin position="132"/>
        <end position="150"/>
    </location>
</feature>
<dbReference type="GeneID" id="36563415"/>
<dbReference type="VEuPathDB" id="FungiDB:C7M61_000021"/>
<keyword evidence="1" id="KW-1133">Transmembrane helix</keyword>
<feature type="transmembrane region" description="Helical" evidence="1">
    <location>
        <begin position="170"/>
        <end position="187"/>
    </location>
</feature>
<feature type="transmembrane region" description="Helical" evidence="1">
    <location>
        <begin position="27"/>
        <end position="47"/>
    </location>
</feature>
<evidence type="ECO:0000313" key="2">
    <source>
        <dbReference type="EMBL" id="PSK40386.1"/>
    </source>
</evidence>
<keyword evidence="1" id="KW-0472">Membrane</keyword>
<name>A0A2P7YWN8_9ASCO</name>